<evidence type="ECO:0000313" key="2">
    <source>
        <dbReference type="EMBL" id="HJC45414.1"/>
    </source>
</evidence>
<keyword evidence="1" id="KW-0812">Transmembrane</keyword>
<feature type="transmembrane region" description="Helical" evidence="1">
    <location>
        <begin position="6"/>
        <end position="24"/>
    </location>
</feature>
<gene>
    <name evidence="2" type="ORF">H9703_04670</name>
</gene>
<dbReference type="Pfam" id="PF12669">
    <property type="entry name" value="FeoB_associated"/>
    <property type="match status" value="1"/>
</dbReference>
<organism evidence="2 3">
    <name type="scientific">Candidatus Faecalibacterium faecigallinarum</name>
    <dbReference type="NCBI Taxonomy" id="2838577"/>
    <lineage>
        <taxon>Bacteria</taxon>
        <taxon>Bacillati</taxon>
        <taxon>Bacillota</taxon>
        <taxon>Clostridia</taxon>
        <taxon>Eubacteriales</taxon>
        <taxon>Oscillospiraceae</taxon>
        <taxon>Faecalibacterium</taxon>
    </lineage>
</organism>
<dbReference type="EMBL" id="DWWN01000034">
    <property type="protein sequence ID" value="HJC45414.1"/>
    <property type="molecule type" value="Genomic_DNA"/>
</dbReference>
<dbReference type="Proteomes" id="UP000823906">
    <property type="component" value="Unassembled WGS sequence"/>
</dbReference>
<reference evidence="2" key="2">
    <citation type="submission" date="2021-04" db="EMBL/GenBank/DDBJ databases">
        <authorList>
            <person name="Gilroy R."/>
        </authorList>
    </citation>
    <scope>NUCLEOTIDE SEQUENCE</scope>
    <source>
        <strain evidence="2">ChiSjej5B23-2810</strain>
    </source>
</reference>
<evidence type="ECO:0000313" key="3">
    <source>
        <dbReference type="Proteomes" id="UP000823906"/>
    </source>
</evidence>
<reference evidence="2" key="1">
    <citation type="journal article" date="2021" name="PeerJ">
        <title>Extensive microbial diversity within the chicken gut microbiome revealed by metagenomics and culture.</title>
        <authorList>
            <person name="Gilroy R."/>
            <person name="Ravi A."/>
            <person name="Getino M."/>
            <person name="Pursley I."/>
            <person name="Horton D.L."/>
            <person name="Alikhan N.F."/>
            <person name="Baker D."/>
            <person name="Gharbi K."/>
            <person name="Hall N."/>
            <person name="Watson M."/>
            <person name="Adriaenssens E.M."/>
            <person name="Foster-Nyarko E."/>
            <person name="Jarju S."/>
            <person name="Secka A."/>
            <person name="Antonio M."/>
            <person name="Oren A."/>
            <person name="Chaudhuri R.R."/>
            <person name="La Ragione R."/>
            <person name="Hildebrand F."/>
            <person name="Pallen M.J."/>
        </authorList>
    </citation>
    <scope>NUCLEOTIDE SEQUENCE</scope>
    <source>
        <strain evidence="2">ChiSjej5B23-2810</strain>
    </source>
</reference>
<comment type="caution">
    <text evidence="2">The sequence shown here is derived from an EMBL/GenBank/DDBJ whole genome shotgun (WGS) entry which is preliminary data.</text>
</comment>
<protein>
    <submittedName>
        <fullName evidence="2">FeoB-associated Cys-rich membrane protein</fullName>
    </submittedName>
</protein>
<keyword evidence="1" id="KW-0472">Membrane</keyword>
<keyword evidence="1" id="KW-1133">Transmembrane helix</keyword>
<evidence type="ECO:0000256" key="1">
    <source>
        <dbReference type="SAM" id="Phobius"/>
    </source>
</evidence>
<dbReference type="AlphaFoldDB" id="A0A9D2PA31"/>
<accession>A0A9D2PA31</accession>
<sequence>MLTVRGIVTLVVLIVLFTLAVIWISKNGGWKGEGCGGNCASCHQRCEKPKDQKDS</sequence>
<name>A0A9D2PA31_9FIRM</name>
<proteinExistence type="predicted"/>